<dbReference type="InterPro" id="IPR009050">
    <property type="entry name" value="Globin-like_sf"/>
</dbReference>
<dbReference type="InterPro" id="IPR000700">
    <property type="entry name" value="PAS-assoc_C"/>
</dbReference>
<reference evidence="11" key="1">
    <citation type="submission" date="2017-02" db="EMBL/GenBank/DDBJ databases">
        <title>Natronthermophilus aegyptiacus gen. nov.,sp. nov., an aerobic, extremely halophilic alkalithermophilic archaeon isolated from the athalassohaline Wadi An Natrun, Egypt.</title>
        <authorList>
            <person name="Zhao B."/>
        </authorList>
    </citation>
    <scope>NUCLEOTIDE SEQUENCE [LARGE SCALE GENOMIC DNA]</scope>
    <source>
        <strain evidence="11">JW/NM-HA 15</strain>
    </source>
</reference>
<dbReference type="InterPro" id="IPR035965">
    <property type="entry name" value="PAS-like_dom_sf"/>
</dbReference>
<dbReference type="EC" id="2.7.13.3" evidence="2"/>
<keyword evidence="4" id="KW-0808">Transferase</keyword>
<dbReference type="InterPro" id="IPR052162">
    <property type="entry name" value="Sensor_kinase/Photoreceptor"/>
</dbReference>
<dbReference type="PRINTS" id="PR00344">
    <property type="entry name" value="BCTRLSENSOR"/>
</dbReference>
<dbReference type="InterPro" id="IPR044398">
    <property type="entry name" value="Globin-sensor_dom"/>
</dbReference>
<feature type="domain" description="PAS" evidence="8">
    <location>
        <begin position="689"/>
        <end position="735"/>
    </location>
</feature>
<feature type="domain" description="PAC" evidence="9">
    <location>
        <begin position="890"/>
        <end position="942"/>
    </location>
</feature>
<dbReference type="InterPro" id="IPR001610">
    <property type="entry name" value="PAC"/>
</dbReference>
<evidence type="ECO:0000256" key="1">
    <source>
        <dbReference type="ARBA" id="ARBA00000085"/>
    </source>
</evidence>
<dbReference type="GeneID" id="32895755"/>
<evidence type="ECO:0000259" key="8">
    <source>
        <dbReference type="PROSITE" id="PS50112"/>
    </source>
</evidence>
<feature type="domain" description="Histidine kinase" evidence="7">
    <location>
        <begin position="1078"/>
        <end position="1300"/>
    </location>
</feature>
<dbReference type="GO" id="GO:0006355">
    <property type="term" value="P:regulation of DNA-templated transcription"/>
    <property type="evidence" value="ECO:0007669"/>
    <property type="project" value="InterPro"/>
</dbReference>
<dbReference type="SUPFAM" id="SSF55874">
    <property type="entry name" value="ATPase domain of HSP90 chaperone/DNA topoisomerase II/histidine kinase"/>
    <property type="match status" value="1"/>
</dbReference>
<gene>
    <name evidence="10" type="ORF">B1756_16740</name>
</gene>
<dbReference type="OrthoDB" id="3369at2157"/>
<dbReference type="SMART" id="SM00086">
    <property type="entry name" value="PAC"/>
    <property type="match status" value="7"/>
</dbReference>
<dbReference type="InterPro" id="IPR039379">
    <property type="entry name" value="Protoglobin_sensor_dom"/>
</dbReference>
<dbReference type="InterPro" id="IPR004358">
    <property type="entry name" value="Sig_transdc_His_kin-like_C"/>
</dbReference>
<dbReference type="PROSITE" id="PS50112">
    <property type="entry name" value="PAS"/>
    <property type="match status" value="6"/>
</dbReference>
<dbReference type="CDD" id="cd00075">
    <property type="entry name" value="HATPase"/>
    <property type="match status" value="1"/>
</dbReference>
<dbReference type="InterPro" id="IPR036890">
    <property type="entry name" value="HATPase_C_sf"/>
</dbReference>
<dbReference type="Gene3D" id="3.30.450.20">
    <property type="entry name" value="PAS domain"/>
    <property type="match status" value="7"/>
</dbReference>
<dbReference type="GO" id="GO:0020037">
    <property type="term" value="F:heme binding"/>
    <property type="evidence" value="ECO:0007669"/>
    <property type="project" value="InterPro"/>
</dbReference>
<feature type="domain" description="PAS" evidence="8">
    <location>
        <begin position="321"/>
        <end position="391"/>
    </location>
</feature>
<dbReference type="Pfam" id="PF08447">
    <property type="entry name" value="PAS_3"/>
    <property type="match status" value="2"/>
</dbReference>
<dbReference type="Gene3D" id="1.10.490.10">
    <property type="entry name" value="Globins"/>
    <property type="match status" value="1"/>
</dbReference>
<dbReference type="Pfam" id="PF02518">
    <property type="entry name" value="HATPase_c"/>
    <property type="match status" value="1"/>
</dbReference>
<dbReference type="InterPro" id="IPR013656">
    <property type="entry name" value="PAS_4"/>
</dbReference>
<dbReference type="Gene3D" id="2.10.70.100">
    <property type="match status" value="2"/>
</dbReference>
<feature type="domain" description="PAC" evidence="9">
    <location>
        <begin position="760"/>
        <end position="814"/>
    </location>
</feature>
<dbReference type="KEGG" id="naj:B1756_16740"/>
<proteinExistence type="predicted"/>
<dbReference type="PANTHER" id="PTHR43304:SF1">
    <property type="entry name" value="PAC DOMAIN-CONTAINING PROTEIN"/>
    <property type="match status" value="1"/>
</dbReference>
<evidence type="ECO:0000256" key="3">
    <source>
        <dbReference type="ARBA" id="ARBA00022553"/>
    </source>
</evidence>
<feature type="coiled-coil region" evidence="6">
    <location>
        <begin position="798"/>
        <end position="825"/>
    </location>
</feature>
<feature type="domain" description="PAC" evidence="9">
    <location>
        <begin position="514"/>
        <end position="565"/>
    </location>
</feature>
<dbReference type="GO" id="GO:0019825">
    <property type="term" value="F:oxygen binding"/>
    <property type="evidence" value="ECO:0007669"/>
    <property type="project" value="InterPro"/>
</dbReference>
<name>A0A2Z2HVG8_9EURY</name>
<accession>A0A2Z2HVG8</accession>
<evidence type="ECO:0000259" key="7">
    <source>
        <dbReference type="PROSITE" id="PS50109"/>
    </source>
</evidence>
<dbReference type="PROSITE" id="PS50109">
    <property type="entry name" value="HIS_KIN"/>
    <property type="match status" value="1"/>
</dbReference>
<evidence type="ECO:0000256" key="6">
    <source>
        <dbReference type="SAM" id="Coils"/>
    </source>
</evidence>
<dbReference type="Pfam" id="PF00989">
    <property type="entry name" value="PAS"/>
    <property type="match status" value="1"/>
</dbReference>
<feature type="domain" description="PAC" evidence="9">
    <location>
        <begin position="272"/>
        <end position="324"/>
    </location>
</feature>
<dbReference type="RefSeq" id="WP_086889579.1">
    <property type="nucleotide sequence ID" value="NZ_CP019893.1"/>
</dbReference>
<sequence>MSSEGGTGPTSLDKSGEQLAAEIGLTEEEIAWRKAFVGFDTEDQERMAKLGAVVSAQEEQLVEAFLESIYTHDRTREIVEQSPRGKDGLRRVVEEYLETLTGGTYDREYYTQRCRIGRIHDQLDMPLHHFGGMFGNLATLFLEEIEANTVERARNAAESGSPDAVEAAIEEGFADAMAATRCINLDMQVVNDTYESRRRELREAINLIPDPVFETNRNGEFLLANEATAELFDRDPDDLIGKTPDEAGAGEVELWDLERETRAVIESGEPKHNVEKRLTTASGEPRTFEVSQMPHRVGVTSQFSVLVYARDITDRKEQGQSLERQQTFFENTSEIVVLFDDDGVAQFQNHRGEHLPGPAALDIVGKDPADLVHPDDREQVAQTLETVLEEPGEVVTNELRTKMANGEWRWHENRFVNLLEDSAVDGILMSSRDITDRKRQEKHLETAQEVANLGWWQKDISSDRIYWSERVYDMWGIEDERGFLDHERFLECIHPDDVAQVDKAWNAAFEGEPYDIEHRIVTPDGETRWMRQRAEIVFEDGNAVSATGIVQDITDRKEREQELERARELVEKTQENASIGWWEVDLVEDTLHWSDEVYRIHDLAVDQEVKLEDGIEFYHPEDRATIRRALETVRTEGEPYDLELRIVTAADRVRWIRTVADPLYDDDGEVVSILGIFQDITDRKDREEKLRQFREAVEATAHAVYITDSDGTIEYVNSAFESITGFSSDEAIGRSARLLKSGEHDHDFYEEFWETLESGERWESEMIDRKADGDKIVLNQTIAPITDDDGVPVKYVAVAQDITSRKQYEKQLEETREELRQIIDLVPDLVFVKNRDGEYLMANEATANAYGLTSSDIEGQHEADILPSGSESEKFREADLEVIESGDPKVDHEETLTTADGETKVLQTTKIPYEVPGSGEDAVLGYARDVTELKEYETRLEGERDFLDSVIESLPFPFYVIDVEDYTVEYANSNAEVSEGTTCHAVTHRRDQPCDEGDDPIDCPLSTVVETGDSAVVEHVHYDEEGNERTYQVHASPIFDEEGELTLMAESNIDITERVQYERQIEQQRDNLQLLNKIVRHDIRNDLQLVLAYAETLEAFVEEDGEEYIRQVLEAAREAVDITTTAREVTEVLLQQGAERSPVGLRRVLENEIDGIRSSNEKAVVAVENSLPQVEVLADDMLESVFRNLLSNAIVHNDAEVPEITVGATVSGDVAQVRIADNGPGIPDDQKERIFEEGETGLDSGGTGLGLYLVQTLIDRYRGDVWVEDRAGRTPAGSRPQPDDNDPRGSVFVVEIPLADS</sequence>
<dbReference type="InterPro" id="IPR005467">
    <property type="entry name" value="His_kinase_dom"/>
</dbReference>
<dbReference type="Proteomes" id="UP000250088">
    <property type="component" value="Chromosome"/>
</dbReference>
<keyword evidence="11" id="KW-1185">Reference proteome</keyword>
<keyword evidence="5" id="KW-0418">Kinase</keyword>
<dbReference type="Gene3D" id="3.30.565.10">
    <property type="entry name" value="Histidine kinase-like ATPase, C-terminal domain"/>
    <property type="match status" value="1"/>
</dbReference>
<dbReference type="PROSITE" id="PS50113">
    <property type="entry name" value="PAC"/>
    <property type="match status" value="7"/>
</dbReference>
<dbReference type="PANTHER" id="PTHR43304">
    <property type="entry name" value="PHYTOCHROME-LIKE PROTEIN CPH1"/>
    <property type="match status" value="1"/>
</dbReference>
<dbReference type="InterPro" id="IPR013767">
    <property type="entry name" value="PAS_fold"/>
</dbReference>
<evidence type="ECO:0000313" key="11">
    <source>
        <dbReference type="Proteomes" id="UP000250088"/>
    </source>
</evidence>
<feature type="domain" description="PAC" evidence="9">
    <location>
        <begin position="640"/>
        <end position="692"/>
    </location>
</feature>
<dbReference type="SMART" id="SM00091">
    <property type="entry name" value="PAS"/>
    <property type="match status" value="7"/>
</dbReference>
<keyword evidence="6" id="KW-0175">Coiled coil</keyword>
<feature type="domain" description="PAS" evidence="8">
    <location>
        <begin position="440"/>
        <end position="512"/>
    </location>
</feature>
<keyword evidence="3" id="KW-0597">Phosphoprotein</keyword>
<dbReference type="InterPro" id="IPR003594">
    <property type="entry name" value="HATPase_dom"/>
</dbReference>
<evidence type="ECO:0000259" key="9">
    <source>
        <dbReference type="PROSITE" id="PS50113"/>
    </source>
</evidence>
<dbReference type="SUPFAM" id="SSF46458">
    <property type="entry name" value="Globin-like"/>
    <property type="match status" value="1"/>
</dbReference>
<feature type="domain" description="PAS" evidence="8">
    <location>
        <begin position="566"/>
        <end position="637"/>
    </location>
</feature>
<dbReference type="GO" id="GO:0004673">
    <property type="term" value="F:protein histidine kinase activity"/>
    <property type="evidence" value="ECO:0007669"/>
    <property type="project" value="UniProtKB-EC"/>
</dbReference>
<dbReference type="CDD" id="cd01068">
    <property type="entry name" value="globin_sensor"/>
    <property type="match status" value="1"/>
</dbReference>
<comment type="catalytic activity">
    <reaction evidence="1">
        <text>ATP + protein L-histidine = ADP + protein N-phospho-L-histidine.</text>
        <dbReference type="EC" id="2.7.13.3"/>
    </reaction>
</comment>
<dbReference type="NCBIfam" id="TIGR00229">
    <property type="entry name" value="sensory_box"/>
    <property type="match status" value="6"/>
</dbReference>
<dbReference type="InterPro" id="IPR000014">
    <property type="entry name" value="PAS"/>
</dbReference>
<evidence type="ECO:0000256" key="2">
    <source>
        <dbReference type="ARBA" id="ARBA00012438"/>
    </source>
</evidence>
<feature type="domain" description="PAC" evidence="9">
    <location>
        <begin position="1015"/>
        <end position="1067"/>
    </location>
</feature>
<evidence type="ECO:0000256" key="4">
    <source>
        <dbReference type="ARBA" id="ARBA00022679"/>
    </source>
</evidence>
<dbReference type="EMBL" id="CP019893">
    <property type="protein sequence ID" value="ARS91211.1"/>
    <property type="molecule type" value="Genomic_DNA"/>
</dbReference>
<dbReference type="CDD" id="cd00130">
    <property type="entry name" value="PAS"/>
    <property type="match status" value="6"/>
</dbReference>
<dbReference type="SUPFAM" id="SSF55785">
    <property type="entry name" value="PYP-like sensor domain (PAS domain)"/>
    <property type="match status" value="7"/>
</dbReference>
<evidence type="ECO:0000256" key="5">
    <source>
        <dbReference type="ARBA" id="ARBA00022777"/>
    </source>
</evidence>
<feature type="domain" description="PAS" evidence="8">
    <location>
        <begin position="197"/>
        <end position="243"/>
    </location>
</feature>
<dbReference type="SMART" id="SM00387">
    <property type="entry name" value="HATPase_c"/>
    <property type="match status" value="1"/>
</dbReference>
<dbReference type="InterPro" id="IPR012292">
    <property type="entry name" value="Globin/Proto"/>
</dbReference>
<organism evidence="10 11">
    <name type="scientific">Natrarchaeobaculum aegyptiacum</name>
    <dbReference type="NCBI Taxonomy" id="745377"/>
    <lineage>
        <taxon>Archaea</taxon>
        <taxon>Methanobacteriati</taxon>
        <taxon>Methanobacteriota</taxon>
        <taxon>Stenosarchaea group</taxon>
        <taxon>Halobacteria</taxon>
        <taxon>Halobacteriales</taxon>
        <taxon>Natrialbaceae</taxon>
        <taxon>Natrarchaeobaculum</taxon>
    </lineage>
</organism>
<dbReference type="InterPro" id="IPR013655">
    <property type="entry name" value="PAS_fold_3"/>
</dbReference>
<feature type="domain" description="PAC" evidence="9">
    <location>
        <begin position="395"/>
        <end position="446"/>
    </location>
</feature>
<dbReference type="Pfam" id="PF11563">
    <property type="entry name" value="Protoglobin"/>
    <property type="match status" value="1"/>
</dbReference>
<protein>
    <recommendedName>
        <fullName evidence="2">histidine kinase</fullName>
        <ecNumber evidence="2">2.7.13.3</ecNumber>
    </recommendedName>
</protein>
<feature type="domain" description="PAS" evidence="8">
    <location>
        <begin position="815"/>
        <end position="886"/>
    </location>
</feature>
<evidence type="ECO:0000313" key="10">
    <source>
        <dbReference type="EMBL" id="ARS91211.1"/>
    </source>
</evidence>
<dbReference type="Pfam" id="PF08448">
    <property type="entry name" value="PAS_4"/>
    <property type="match status" value="4"/>
</dbReference>